<keyword evidence="1 4" id="KW-0479">Metal-binding</keyword>
<dbReference type="OrthoDB" id="1674659at2"/>
<dbReference type="InterPro" id="IPR013149">
    <property type="entry name" value="ADH-like_C"/>
</dbReference>
<dbReference type="PANTHER" id="PTHR43401:SF2">
    <property type="entry name" value="L-THREONINE 3-DEHYDROGENASE"/>
    <property type="match status" value="1"/>
</dbReference>
<dbReference type="Pfam" id="PF08240">
    <property type="entry name" value="ADH_N"/>
    <property type="match status" value="1"/>
</dbReference>
<gene>
    <name evidence="6" type="ORF">EV210_103110</name>
</gene>
<dbReference type="InterPro" id="IPR011032">
    <property type="entry name" value="GroES-like_sf"/>
</dbReference>
<dbReference type="InterPro" id="IPR036291">
    <property type="entry name" value="NAD(P)-bd_dom_sf"/>
</dbReference>
<evidence type="ECO:0000259" key="5">
    <source>
        <dbReference type="SMART" id="SM00829"/>
    </source>
</evidence>
<dbReference type="Gene3D" id="3.40.50.720">
    <property type="entry name" value="NAD(P)-binding Rossmann-like Domain"/>
    <property type="match status" value="1"/>
</dbReference>
<keyword evidence="7" id="KW-1185">Reference proteome</keyword>
<dbReference type="Gene3D" id="3.90.180.10">
    <property type="entry name" value="Medium-chain alcohol dehydrogenases, catalytic domain"/>
    <property type="match status" value="1"/>
</dbReference>
<evidence type="ECO:0000256" key="1">
    <source>
        <dbReference type="ARBA" id="ARBA00022723"/>
    </source>
</evidence>
<keyword evidence="3" id="KW-0560">Oxidoreductase</keyword>
<evidence type="ECO:0000313" key="6">
    <source>
        <dbReference type="EMBL" id="TCL38638.1"/>
    </source>
</evidence>
<dbReference type="Proteomes" id="UP000295063">
    <property type="component" value="Unassembled WGS sequence"/>
</dbReference>
<organism evidence="6 7">
    <name type="scientific">Anaerospora hongkongensis</name>
    <dbReference type="NCBI Taxonomy" id="244830"/>
    <lineage>
        <taxon>Bacteria</taxon>
        <taxon>Bacillati</taxon>
        <taxon>Bacillota</taxon>
        <taxon>Negativicutes</taxon>
        <taxon>Selenomonadales</taxon>
        <taxon>Sporomusaceae</taxon>
        <taxon>Anaerospora</taxon>
    </lineage>
</organism>
<dbReference type="EMBL" id="SLUI01000003">
    <property type="protein sequence ID" value="TCL38638.1"/>
    <property type="molecule type" value="Genomic_DNA"/>
</dbReference>
<dbReference type="PANTHER" id="PTHR43401">
    <property type="entry name" value="L-THREONINE 3-DEHYDROGENASE"/>
    <property type="match status" value="1"/>
</dbReference>
<dbReference type="GO" id="GO:0016491">
    <property type="term" value="F:oxidoreductase activity"/>
    <property type="evidence" value="ECO:0007669"/>
    <property type="project" value="UniProtKB-KW"/>
</dbReference>
<dbReference type="InterPro" id="IPR020843">
    <property type="entry name" value="ER"/>
</dbReference>
<reference evidence="6 7" key="1">
    <citation type="submission" date="2019-03" db="EMBL/GenBank/DDBJ databases">
        <title>Genomic Encyclopedia of Type Strains, Phase IV (KMG-IV): sequencing the most valuable type-strain genomes for metagenomic binning, comparative biology and taxonomic classification.</title>
        <authorList>
            <person name="Goeker M."/>
        </authorList>
    </citation>
    <scope>NUCLEOTIDE SEQUENCE [LARGE SCALE GENOMIC DNA]</scope>
    <source>
        <strain evidence="6 7">DSM 15969</strain>
    </source>
</reference>
<comment type="similarity">
    <text evidence="4">Belongs to the zinc-containing alcohol dehydrogenase family.</text>
</comment>
<dbReference type="InterPro" id="IPR002328">
    <property type="entry name" value="ADH_Zn_CS"/>
</dbReference>
<proteinExistence type="inferred from homology"/>
<sequence length="339" mass="35769">MKTRMAMVKVPGVAELVETEVPGLGETQVVIAIKASCICGSDLHIYKGKHPSAALPTTIGHELAGEVIRIGSAVTSVQIGQRVTVEPVVACGKCLPCQAGTYGYCDNLSYHYRKGQGALADYFVVDERYVYQLPEDMSYEAGALIEPLAVAVHAVKRAQIIVGDKVLIIGAGPIGILVAAVCKAAGAQEIIVADISDARLNLAAAMGATMIVNSQHESVLEVVKRVTGGRGIGKSFECVGREETFVQAMSSLCKGGLATMLGIFEQSTIQIPASLFVAQEITVQGSQGYCWDFETAIGLTGTIDLSKLVSHVFPLAQIDHAMKAALSPSEKAVKVILRP</sequence>
<dbReference type="SMART" id="SM00829">
    <property type="entry name" value="PKS_ER"/>
    <property type="match status" value="1"/>
</dbReference>
<evidence type="ECO:0000256" key="4">
    <source>
        <dbReference type="RuleBase" id="RU361277"/>
    </source>
</evidence>
<accession>A0A4R1Q2C5</accession>
<evidence type="ECO:0000256" key="3">
    <source>
        <dbReference type="ARBA" id="ARBA00023002"/>
    </source>
</evidence>
<evidence type="ECO:0000256" key="2">
    <source>
        <dbReference type="ARBA" id="ARBA00022833"/>
    </source>
</evidence>
<dbReference type="InterPro" id="IPR050129">
    <property type="entry name" value="Zn_alcohol_dh"/>
</dbReference>
<dbReference type="GO" id="GO:0008270">
    <property type="term" value="F:zinc ion binding"/>
    <property type="evidence" value="ECO:0007669"/>
    <property type="project" value="InterPro"/>
</dbReference>
<protein>
    <submittedName>
        <fullName evidence="6">L-iditol 2-dehydrogenase</fullName>
    </submittedName>
</protein>
<dbReference type="SUPFAM" id="SSF50129">
    <property type="entry name" value="GroES-like"/>
    <property type="match status" value="1"/>
</dbReference>
<dbReference type="RefSeq" id="WP_132076707.1">
    <property type="nucleotide sequence ID" value="NZ_DAIMLW010000016.1"/>
</dbReference>
<comment type="cofactor">
    <cofactor evidence="4">
        <name>Zn(2+)</name>
        <dbReference type="ChEBI" id="CHEBI:29105"/>
    </cofactor>
</comment>
<keyword evidence="2 4" id="KW-0862">Zinc</keyword>
<name>A0A4R1Q2C5_9FIRM</name>
<dbReference type="AlphaFoldDB" id="A0A4R1Q2C5"/>
<evidence type="ECO:0000313" key="7">
    <source>
        <dbReference type="Proteomes" id="UP000295063"/>
    </source>
</evidence>
<dbReference type="InterPro" id="IPR013154">
    <property type="entry name" value="ADH-like_N"/>
</dbReference>
<dbReference type="PROSITE" id="PS00059">
    <property type="entry name" value="ADH_ZINC"/>
    <property type="match status" value="1"/>
</dbReference>
<dbReference type="SUPFAM" id="SSF51735">
    <property type="entry name" value="NAD(P)-binding Rossmann-fold domains"/>
    <property type="match status" value="1"/>
</dbReference>
<dbReference type="Pfam" id="PF00107">
    <property type="entry name" value="ADH_zinc_N"/>
    <property type="match status" value="1"/>
</dbReference>
<feature type="domain" description="Enoyl reductase (ER)" evidence="5">
    <location>
        <begin position="12"/>
        <end position="337"/>
    </location>
</feature>
<comment type="caution">
    <text evidence="6">The sequence shown here is derived from an EMBL/GenBank/DDBJ whole genome shotgun (WGS) entry which is preliminary data.</text>
</comment>